<feature type="region of interest" description="Disordered" evidence="1">
    <location>
        <begin position="75"/>
        <end position="114"/>
    </location>
</feature>
<keyword evidence="3" id="KW-1185">Reference proteome</keyword>
<reference evidence="3" key="2">
    <citation type="journal article" date="2018" name="Plant J.">
        <title>The Sorghum bicolor reference genome: improved assembly, gene annotations, a transcriptome atlas, and signatures of genome organization.</title>
        <authorList>
            <person name="McCormick R.F."/>
            <person name="Truong S.K."/>
            <person name="Sreedasyam A."/>
            <person name="Jenkins J."/>
            <person name="Shu S."/>
            <person name="Sims D."/>
            <person name="Kennedy M."/>
            <person name="Amirebrahimi M."/>
            <person name="Weers B.D."/>
            <person name="McKinley B."/>
            <person name="Mattison A."/>
            <person name="Morishige D.T."/>
            <person name="Grimwood J."/>
            <person name="Schmutz J."/>
            <person name="Mullet J.E."/>
        </authorList>
    </citation>
    <scope>NUCLEOTIDE SEQUENCE [LARGE SCALE GENOMIC DNA]</scope>
    <source>
        <strain evidence="3">cv. BTx623</strain>
    </source>
</reference>
<evidence type="ECO:0000313" key="2">
    <source>
        <dbReference type="EMBL" id="OQU92274.1"/>
    </source>
</evidence>
<feature type="compositionally biased region" description="Basic and acidic residues" evidence="1">
    <location>
        <begin position="82"/>
        <end position="106"/>
    </location>
</feature>
<dbReference type="Gramene" id="OQU92274">
    <property type="protein sequence ID" value="OQU92274"/>
    <property type="gene ID" value="SORBI_3001G320800"/>
</dbReference>
<gene>
    <name evidence="2" type="ORF">SORBI_3001G320800</name>
</gene>
<dbReference type="Proteomes" id="UP000000768">
    <property type="component" value="Chromosome 1"/>
</dbReference>
<sequence length="114" mass="11789">MPSTSLSLTHDPSLVPCVRPPASPLDADGYLSAIRPLRVGPGCCPRLAGGVARRALTAGAASTCCLAPSPPPAAAARACPEGADRRPPVHPAGCRDEQVSHGADRRRTQHQHVF</sequence>
<organism evidence="2 3">
    <name type="scientific">Sorghum bicolor</name>
    <name type="common">Sorghum</name>
    <name type="synonym">Sorghum vulgare</name>
    <dbReference type="NCBI Taxonomy" id="4558"/>
    <lineage>
        <taxon>Eukaryota</taxon>
        <taxon>Viridiplantae</taxon>
        <taxon>Streptophyta</taxon>
        <taxon>Embryophyta</taxon>
        <taxon>Tracheophyta</taxon>
        <taxon>Spermatophyta</taxon>
        <taxon>Magnoliopsida</taxon>
        <taxon>Liliopsida</taxon>
        <taxon>Poales</taxon>
        <taxon>Poaceae</taxon>
        <taxon>PACMAD clade</taxon>
        <taxon>Panicoideae</taxon>
        <taxon>Andropogonodae</taxon>
        <taxon>Andropogoneae</taxon>
        <taxon>Sorghinae</taxon>
        <taxon>Sorghum</taxon>
    </lineage>
</organism>
<reference evidence="2 3" key="1">
    <citation type="journal article" date="2009" name="Nature">
        <title>The Sorghum bicolor genome and the diversification of grasses.</title>
        <authorList>
            <person name="Paterson A.H."/>
            <person name="Bowers J.E."/>
            <person name="Bruggmann R."/>
            <person name="Dubchak I."/>
            <person name="Grimwood J."/>
            <person name="Gundlach H."/>
            <person name="Haberer G."/>
            <person name="Hellsten U."/>
            <person name="Mitros T."/>
            <person name="Poliakov A."/>
            <person name="Schmutz J."/>
            <person name="Spannagl M."/>
            <person name="Tang H."/>
            <person name="Wang X."/>
            <person name="Wicker T."/>
            <person name="Bharti A.K."/>
            <person name="Chapman J."/>
            <person name="Feltus F.A."/>
            <person name="Gowik U."/>
            <person name="Grigoriev I.V."/>
            <person name="Lyons E."/>
            <person name="Maher C.A."/>
            <person name="Martis M."/>
            <person name="Narechania A."/>
            <person name="Otillar R.P."/>
            <person name="Penning B.W."/>
            <person name="Salamov A.A."/>
            <person name="Wang Y."/>
            <person name="Zhang L."/>
            <person name="Carpita N.C."/>
            <person name="Freeling M."/>
            <person name="Gingle A.R."/>
            <person name="Hash C.T."/>
            <person name="Keller B."/>
            <person name="Klein P."/>
            <person name="Kresovich S."/>
            <person name="McCann M.C."/>
            <person name="Ming R."/>
            <person name="Peterson D.G."/>
            <person name="Mehboob-ur-Rahman"/>
            <person name="Ware D."/>
            <person name="Westhoff P."/>
            <person name="Mayer K.F."/>
            <person name="Messing J."/>
            <person name="Rokhsar D.S."/>
        </authorList>
    </citation>
    <scope>NUCLEOTIDE SEQUENCE [LARGE SCALE GENOMIC DNA]</scope>
    <source>
        <strain evidence="3">cv. BTx623</strain>
    </source>
</reference>
<protein>
    <submittedName>
        <fullName evidence="2">Uncharacterized protein</fullName>
    </submittedName>
</protein>
<evidence type="ECO:0000313" key="3">
    <source>
        <dbReference type="Proteomes" id="UP000000768"/>
    </source>
</evidence>
<proteinExistence type="predicted"/>
<dbReference type="EMBL" id="CM000760">
    <property type="protein sequence ID" value="OQU92274.1"/>
    <property type="molecule type" value="Genomic_DNA"/>
</dbReference>
<name>A0A1Z5S8K9_SORBI</name>
<accession>A0A1Z5S8K9</accession>
<dbReference type="InParanoid" id="A0A1Z5S8K9"/>
<dbReference type="AlphaFoldDB" id="A0A1Z5S8K9"/>
<evidence type="ECO:0000256" key="1">
    <source>
        <dbReference type="SAM" id="MobiDB-lite"/>
    </source>
</evidence>